<evidence type="ECO:0000313" key="2">
    <source>
        <dbReference type="Proteomes" id="UP000478417"/>
    </source>
</evidence>
<dbReference type="AlphaFoldDB" id="A0A6B2LXW8"/>
<reference evidence="1 2" key="1">
    <citation type="submission" date="2020-02" db="EMBL/GenBank/DDBJ databases">
        <title>Albibacoteraceae fam. nov., the first described family within the subdivision 4 Verrucomicrobia.</title>
        <authorList>
            <person name="Xi F."/>
        </authorList>
    </citation>
    <scope>NUCLEOTIDE SEQUENCE [LARGE SCALE GENOMIC DNA]</scope>
    <source>
        <strain evidence="1 2">CK1056</strain>
    </source>
</reference>
<organism evidence="1 2">
    <name type="scientific">Oceanipulchritudo coccoides</name>
    <dbReference type="NCBI Taxonomy" id="2706888"/>
    <lineage>
        <taxon>Bacteria</taxon>
        <taxon>Pseudomonadati</taxon>
        <taxon>Verrucomicrobiota</taxon>
        <taxon>Opitutia</taxon>
        <taxon>Puniceicoccales</taxon>
        <taxon>Oceanipulchritudinaceae</taxon>
        <taxon>Oceanipulchritudo</taxon>
    </lineage>
</organism>
<proteinExistence type="predicted"/>
<keyword evidence="2" id="KW-1185">Reference proteome</keyword>
<accession>A0A6B2LXW8</accession>
<dbReference type="Proteomes" id="UP000478417">
    <property type="component" value="Unassembled WGS sequence"/>
</dbReference>
<comment type="caution">
    <text evidence="1">The sequence shown here is derived from an EMBL/GenBank/DDBJ whole genome shotgun (WGS) entry which is preliminary data.</text>
</comment>
<evidence type="ECO:0000313" key="1">
    <source>
        <dbReference type="EMBL" id="NDV61153.1"/>
    </source>
</evidence>
<sequence>MKDSDSHKIENKSLLKEVRYSLRELLAEVAEEREGSSIGQEMVDQTEIGKLFKSRKKKANRGNSGE</sequence>
<protein>
    <submittedName>
        <fullName evidence="1">Uncharacterized protein</fullName>
    </submittedName>
</protein>
<dbReference type="RefSeq" id="WP_163961824.1">
    <property type="nucleotide sequence ID" value="NZ_JAAGNX010000001.1"/>
</dbReference>
<dbReference type="EMBL" id="JAAGNX010000001">
    <property type="protein sequence ID" value="NDV61153.1"/>
    <property type="molecule type" value="Genomic_DNA"/>
</dbReference>
<gene>
    <name evidence="1" type="ORF">G0Q06_01675</name>
</gene>
<name>A0A6B2LXW8_9BACT</name>